<keyword evidence="4" id="KW-0418">Kinase</keyword>
<dbReference type="PANTHER" id="PTHR24351">
    <property type="entry name" value="RIBOSOMAL PROTEIN S6 KINASE"/>
    <property type="match status" value="1"/>
</dbReference>
<feature type="domain" description="Protein kinase" evidence="7">
    <location>
        <begin position="84"/>
        <end position="339"/>
    </location>
</feature>
<keyword evidence="9" id="KW-1185">Reference proteome</keyword>
<evidence type="ECO:0000313" key="9">
    <source>
        <dbReference type="Proteomes" id="UP001295684"/>
    </source>
</evidence>
<evidence type="ECO:0000256" key="3">
    <source>
        <dbReference type="ARBA" id="ARBA00022741"/>
    </source>
</evidence>
<reference evidence="8" key="1">
    <citation type="submission" date="2023-07" db="EMBL/GenBank/DDBJ databases">
        <authorList>
            <consortium name="AG Swart"/>
            <person name="Singh M."/>
            <person name="Singh A."/>
            <person name="Seah K."/>
            <person name="Emmerich C."/>
        </authorList>
    </citation>
    <scope>NUCLEOTIDE SEQUENCE</scope>
    <source>
        <strain evidence="8">DP1</strain>
    </source>
</reference>
<name>A0AAD1UJX6_EUPCR</name>
<dbReference type="CDD" id="cd05123">
    <property type="entry name" value="STKc_AGC"/>
    <property type="match status" value="1"/>
</dbReference>
<dbReference type="GO" id="GO:0004674">
    <property type="term" value="F:protein serine/threonine kinase activity"/>
    <property type="evidence" value="ECO:0007669"/>
    <property type="project" value="UniProtKB-KW"/>
</dbReference>
<feature type="region of interest" description="Disordered" evidence="6">
    <location>
        <begin position="1"/>
        <end position="30"/>
    </location>
</feature>
<keyword evidence="1" id="KW-0723">Serine/threonine-protein kinase</keyword>
<evidence type="ECO:0000259" key="7">
    <source>
        <dbReference type="PROSITE" id="PS50011"/>
    </source>
</evidence>
<dbReference type="Gene3D" id="1.10.510.10">
    <property type="entry name" value="Transferase(Phosphotransferase) domain 1"/>
    <property type="match status" value="1"/>
</dbReference>
<accession>A0AAD1UJX6</accession>
<proteinExistence type="predicted"/>
<dbReference type="PROSITE" id="PS50011">
    <property type="entry name" value="PROTEIN_KINASE_DOM"/>
    <property type="match status" value="1"/>
</dbReference>
<evidence type="ECO:0000256" key="6">
    <source>
        <dbReference type="SAM" id="MobiDB-lite"/>
    </source>
</evidence>
<dbReference type="Pfam" id="PF00069">
    <property type="entry name" value="Pkinase"/>
    <property type="match status" value="1"/>
</dbReference>
<dbReference type="Gene3D" id="3.30.200.20">
    <property type="entry name" value="Phosphorylase Kinase, domain 1"/>
    <property type="match status" value="1"/>
</dbReference>
<evidence type="ECO:0000256" key="4">
    <source>
        <dbReference type="ARBA" id="ARBA00022777"/>
    </source>
</evidence>
<dbReference type="SUPFAM" id="SSF56112">
    <property type="entry name" value="Protein kinase-like (PK-like)"/>
    <property type="match status" value="1"/>
</dbReference>
<feature type="region of interest" description="Disordered" evidence="6">
    <location>
        <begin position="410"/>
        <end position="431"/>
    </location>
</feature>
<dbReference type="AlphaFoldDB" id="A0AAD1UJX6"/>
<keyword evidence="3" id="KW-0547">Nucleotide-binding</keyword>
<dbReference type="Proteomes" id="UP001295684">
    <property type="component" value="Unassembled WGS sequence"/>
</dbReference>
<organism evidence="8 9">
    <name type="scientific">Euplotes crassus</name>
    <dbReference type="NCBI Taxonomy" id="5936"/>
    <lineage>
        <taxon>Eukaryota</taxon>
        <taxon>Sar</taxon>
        <taxon>Alveolata</taxon>
        <taxon>Ciliophora</taxon>
        <taxon>Intramacronucleata</taxon>
        <taxon>Spirotrichea</taxon>
        <taxon>Hypotrichia</taxon>
        <taxon>Euplotida</taxon>
        <taxon>Euplotidae</taxon>
        <taxon>Moneuplotes</taxon>
    </lineage>
</organism>
<keyword evidence="2" id="KW-0808">Transferase</keyword>
<feature type="compositionally biased region" description="Basic residues" evidence="6">
    <location>
        <begin position="419"/>
        <end position="431"/>
    </location>
</feature>
<keyword evidence="5" id="KW-0067">ATP-binding</keyword>
<sequence>MGNCLTSKAKQPACVSPKGRSIGSRSNKEKRMSSLMLDLTPLNSETIYDKNEKILNETFKDNGQTDFLDIIGRKKKTKDKLSSFEILKKLGKGSLGQVILVRYKEDGQKYAMKSIHKPITIDDEMRDQIIEKRHLLLSLNHPFIASLKFSFQSKCNLFFVYEYLEGGTLKSMIKREGKLHENAAKAILAEIILALEYLHQIEVVCGDLTSQNILFDSNNNIKLTDFSSTRLVFKQDESNYIMDSIKYMAPESIKDDQTTYLSDWWTLGIILYEMLLGKLPFEESGLSQVLKSVTEEDIKIPEDSCTVEAKDLIQSLLKRDPHERLGQDDSGDIMTHPFFGKTNWSNVIKRKTKVEELEILDEQSELYKSTGVSKPESTLLAENHKFDELSRCENLMLTVDGFSYNGGSALALSSDRNSPKKSSRTSRQKYN</sequence>
<dbReference type="InterPro" id="IPR045270">
    <property type="entry name" value="STKc_AGC"/>
</dbReference>
<evidence type="ECO:0000256" key="1">
    <source>
        <dbReference type="ARBA" id="ARBA00022527"/>
    </source>
</evidence>
<dbReference type="InterPro" id="IPR000719">
    <property type="entry name" value="Prot_kinase_dom"/>
</dbReference>
<dbReference type="InterPro" id="IPR011009">
    <property type="entry name" value="Kinase-like_dom_sf"/>
</dbReference>
<evidence type="ECO:0000313" key="8">
    <source>
        <dbReference type="EMBL" id="CAI2370716.1"/>
    </source>
</evidence>
<gene>
    <name evidence="8" type="ORF">ECRASSUSDP1_LOCUS12034</name>
</gene>
<comment type="caution">
    <text evidence="8">The sequence shown here is derived from an EMBL/GenBank/DDBJ whole genome shotgun (WGS) entry which is preliminary data.</text>
</comment>
<evidence type="ECO:0000256" key="5">
    <source>
        <dbReference type="ARBA" id="ARBA00022840"/>
    </source>
</evidence>
<evidence type="ECO:0000256" key="2">
    <source>
        <dbReference type="ARBA" id="ARBA00022679"/>
    </source>
</evidence>
<dbReference type="EMBL" id="CAMPGE010011918">
    <property type="protein sequence ID" value="CAI2370716.1"/>
    <property type="molecule type" value="Genomic_DNA"/>
</dbReference>
<protein>
    <recommendedName>
        <fullName evidence="7">Protein kinase domain-containing protein</fullName>
    </recommendedName>
</protein>
<dbReference type="GO" id="GO:0005524">
    <property type="term" value="F:ATP binding"/>
    <property type="evidence" value="ECO:0007669"/>
    <property type="project" value="UniProtKB-KW"/>
</dbReference>